<sequence>MNNKIKENKYSTPKLVASIEKEMKEKMSTKANYSVNTNVQNLMSQVIQQNGTIIRINDYLSIGTAGYQDSYFSVTLQGRTIQCSGIDIGNNNPSGEYELRMYSDVPTTSYDNWIGSTFVSRRYVYTIWGVNGVPRQDFWFIVLAESVSDFESVAY</sequence>
<dbReference type="EMBL" id="FQUM01000005">
    <property type="protein sequence ID" value="SHF46424.1"/>
    <property type="molecule type" value="Genomic_DNA"/>
</dbReference>
<evidence type="ECO:0000313" key="2">
    <source>
        <dbReference type="Proteomes" id="UP000184164"/>
    </source>
</evidence>
<proteinExistence type="predicted"/>
<organism evidence="1 2">
    <name type="scientific">Mariniphaga anaerophila</name>
    <dbReference type="NCBI Taxonomy" id="1484053"/>
    <lineage>
        <taxon>Bacteria</taxon>
        <taxon>Pseudomonadati</taxon>
        <taxon>Bacteroidota</taxon>
        <taxon>Bacteroidia</taxon>
        <taxon>Marinilabiliales</taxon>
        <taxon>Prolixibacteraceae</taxon>
        <taxon>Mariniphaga</taxon>
    </lineage>
</organism>
<keyword evidence="2" id="KW-1185">Reference proteome</keyword>
<dbReference type="AlphaFoldDB" id="A0A1M5BV39"/>
<reference evidence="2" key="1">
    <citation type="submission" date="2016-11" db="EMBL/GenBank/DDBJ databases">
        <authorList>
            <person name="Varghese N."/>
            <person name="Submissions S."/>
        </authorList>
    </citation>
    <scope>NUCLEOTIDE SEQUENCE [LARGE SCALE GENOMIC DNA]</scope>
    <source>
        <strain evidence="2">DSM 26910</strain>
    </source>
</reference>
<gene>
    <name evidence="1" type="ORF">SAMN05444274_105322</name>
</gene>
<dbReference type="Proteomes" id="UP000184164">
    <property type="component" value="Unassembled WGS sequence"/>
</dbReference>
<name>A0A1M5BV39_9BACT</name>
<dbReference type="OrthoDB" id="9980506at2"/>
<dbReference type="RefSeq" id="WP_073002215.1">
    <property type="nucleotide sequence ID" value="NZ_FQUM01000005.1"/>
</dbReference>
<protein>
    <submittedName>
        <fullName evidence="1">Uncharacterized protein</fullName>
    </submittedName>
</protein>
<accession>A0A1M5BV39</accession>
<evidence type="ECO:0000313" key="1">
    <source>
        <dbReference type="EMBL" id="SHF46424.1"/>
    </source>
</evidence>
<dbReference type="STRING" id="1484053.SAMN05444274_105322"/>